<evidence type="ECO:0000259" key="2">
    <source>
        <dbReference type="Pfam" id="PF00437"/>
    </source>
</evidence>
<dbReference type="OrthoDB" id="9808272at2"/>
<evidence type="ECO:0000313" key="4">
    <source>
        <dbReference type="Proteomes" id="UP000006868"/>
    </source>
</evidence>
<dbReference type="Gene3D" id="3.40.50.300">
    <property type="entry name" value="P-loop containing nucleotide triphosphate hydrolases"/>
    <property type="match status" value="1"/>
</dbReference>
<name>E3EKS8_PAEPS</name>
<proteinExistence type="inferred from homology"/>
<dbReference type="Pfam" id="PF00437">
    <property type="entry name" value="T2SSE"/>
    <property type="match status" value="1"/>
</dbReference>
<dbReference type="InterPro" id="IPR001482">
    <property type="entry name" value="T2SS/T4SS_dom"/>
</dbReference>
<dbReference type="SUPFAM" id="SSF52540">
    <property type="entry name" value="P-loop containing nucleoside triphosphate hydrolases"/>
    <property type="match status" value="2"/>
</dbReference>
<sequence>MKSINSKVVRLNPNEQTIIDLFRKEGETAISIELKKLLSNPGVAPKEFPIIKELIYLLDHPTFYSLKKLVDSNFISKEDFFKLIEAMKKNKNILIVGPTGSGKSTLLRALLEYQLITSPKQRVVLLERHSELSLENEEPSSNIRQVFNLSMDELNFLQESEKQSLLCIGETTSTNDALALAMGLNTESKILTSINGVNWKVRLKGFVNGRARNMYENTLSKHSFVIVKTDFSPELCVSEIWEEQLQL</sequence>
<accession>E3EKS8</accession>
<dbReference type="RefSeq" id="WP_013385943.1">
    <property type="nucleotide sequence ID" value="NC_014628.2"/>
</dbReference>
<geneLocation type="plasmid" evidence="3 4">
    <name>pSC2</name>
</geneLocation>
<comment type="similarity">
    <text evidence="1">Belongs to the GSP E family.</text>
</comment>
<dbReference type="Proteomes" id="UP000006868">
    <property type="component" value="Plasmid pSC2"/>
</dbReference>
<keyword evidence="3" id="KW-0614">Plasmid</keyword>
<reference evidence="3 4" key="1">
    <citation type="journal article" date="2011" name="J. Bacteriol.">
        <title>Complete genome sequence of Paenibacillus polymyxa SC2, a strain of plant growth-promoting Rhizobacterium with broad-spectrum antimicrobial activity.</title>
        <authorList>
            <person name="Ma M."/>
            <person name="Wang C."/>
            <person name="Ding Y."/>
            <person name="Li L."/>
            <person name="Shen D."/>
            <person name="Jiang X."/>
            <person name="Guan D."/>
            <person name="Cao F."/>
            <person name="Chen H."/>
            <person name="Feng R."/>
            <person name="Wang X."/>
            <person name="Ge Y."/>
            <person name="Yao L."/>
            <person name="Bing X."/>
            <person name="Yang X."/>
            <person name="Li J."/>
            <person name="Du B."/>
        </authorList>
    </citation>
    <scope>NUCLEOTIDE SEQUENCE [LARGE SCALE GENOMIC DNA]</scope>
    <source>
        <strain evidence="3 4">SC2</strain>
        <plasmid evidence="4">pSC2</plasmid>
    </source>
</reference>
<evidence type="ECO:0000256" key="1">
    <source>
        <dbReference type="ARBA" id="ARBA00006611"/>
    </source>
</evidence>
<dbReference type="EMBL" id="CP002214">
    <property type="protein sequence ID" value="ADO59529.1"/>
    <property type="molecule type" value="Genomic_DNA"/>
</dbReference>
<evidence type="ECO:0000313" key="3">
    <source>
        <dbReference type="EMBL" id="ADO59529.1"/>
    </source>
</evidence>
<dbReference type="HOGENOM" id="CLU_1123676_0_0_9"/>
<dbReference type="KEGG" id="ppm:PPSC2_27450"/>
<dbReference type="PATRIC" id="fig|886882.15.peg.5810"/>
<dbReference type="AlphaFoldDB" id="E3EKS8"/>
<organism evidence="3 4">
    <name type="scientific">Paenibacillus polymyxa (strain SC2)</name>
    <name type="common">Bacillus polymyxa</name>
    <dbReference type="NCBI Taxonomy" id="886882"/>
    <lineage>
        <taxon>Bacteria</taxon>
        <taxon>Bacillati</taxon>
        <taxon>Bacillota</taxon>
        <taxon>Bacilli</taxon>
        <taxon>Bacillales</taxon>
        <taxon>Paenibacillaceae</taxon>
        <taxon>Paenibacillus</taxon>
    </lineage>
</organism>
<protein>
    <recommendedName>
        <fullName evidence="2">Bacterial type II secretion system protein E domain-containing protein</fullName>
    </recommendedName>
</protein>
<gene>
    <name evidence="3" type="ORF">PPSC2_27450</name>
</gene>
<feature type="domain" description="Bacterial type II secretion system protein E" evidence="2">
    <location>
        <begin position="87"/>
        <end position="137"/>
    </location>
</feature>
<dbReference type="InterPro" id="IPR027417">
    <property type="entry name" value="P-loop_NTPase"/>
</dbReference>